<organism evidence="2 3">
    <name type="scientific">Symbiopectobacterium purcellii</name>
    <dbReference type="NCBI Taxonomy" id="2871826"/>
    <lineage>
        <taxon>Bacteria</taxon>
        <taxon>Pseudomonadati</taxon>
        <taxon>Pseudomonadota</taxon>
        <taxon>Gammaproteobacteria</taxon>
        <taxon>Enterobacterales</taxon>
        <taxon>Enterobacteriaceae</taxon>
    </lineage>
</organism>
<dbReference type="Pfam" id="PF00583">
    <property type="entry name" value="Acetyltransf_1"/>
    <property type="match status" value="1"/>
</dbReference>
<gene>
    <name evidence="2" type="ORF">K6K13_07865</name>
</gene>
<protein>
    <submittedName>
        <fullName evidence="2">GNAT family N-acetyltransferase</fullName>
    </submittedName>
</protein>
<dbReference type="EMBL" id="CP081864">
    <property type="protein sequence ID" value="QZN97256.1"/>
    <property type="molecule type" value="Genomic_DNA"/>
</dbReference>
<dbReference type="InterPro" id="IPR016181">
    <property type="entry name" value="Acyl_CoA_acyltransferase"/>
</dbReference>
<keyword evidence="3" id="KW-1185">Reference proteome</keyword>
<evidence type="ECO:0000313" key="2">
    <source>
        <dbReference type="EMBL" id="QZN97256.1"/>
    </source>
</evidence>
<feature type="domain" description="N-acetyltransferase" evidence="1">
    <location>
        <begin position="1"/>
        <end position="154"/>
    </location>
</feature>
<dbReference type="PANTHER" id="PTHR13538">
    <property type="entry name" value="N-ACETYLTRANSFERASE 6"/>
    <property type="match status" value="1"/>
</dbReference>
<evidence type="ECO:0000313" key="3">
    <source>
        <dbReference type="Proteomes" id="UP000825886"/>
    </source>
</evidence>
<accession>A0ABX9AR33</accession>
<reference evidence="2 3" key="1">
    <citation type="submission" date="2021-08" db="EMBL/GenBank/DDBJ databases">
        <title>Culture and genomic analysis of Symbiopectobacterium purcellii sp. nov. gen. nov., isolated from the leafhopper Empoasca decipiens.</title>
        <authorList>
            <person name="Nadal-Jimenez P."/>
            <person name="Siozios S."/>
            <person name="Halliday N."/>
            <person name="Camara M."/>
            <person name="Hurst G.D.D."/>
        </authorList>
    </citation>
    <scope>NUCLEOTIDE SEQUENCE [LARGE SCALE GENOMIC DNA]</scope>
    <source>
        <strain evidence="2 3">SyEd1</strain>
    </source>
</reference>
<evidence type="ECO:0000259" key="1">
    <source>
        <dbReference type="PROSITE" id="PS51186"/>
    </source>
</evidence>
<dbReference type="Gene3D" id="3.40.630.30">
    <property type="match status" value="1"/>
</dbReference>
<name>A0ABX9AR33_9ENTR</name>
<dbReference type="InterPro" id="IPR039840">
    <property type="entry name" value="NAA80"/>
</dbReference>
<dbReference type="PANTHER" id="PTHR13538:SF4">
    <property type="entry name" value="N-ALPHA-ACETYLTRANSFERASE 80"/>
    <property type="match status" value="1"/>
</dbReference>
<dbReference type="SUPFAM" id="SSF55729">
    <property type="entry name" value="Acyl-CoA N-acyltransferases (Nat)"/>
    <property type="match status" value="1"/>
</dbReference>
<dbReference type="CDD" id="cd04301">
    <property type="entry name" value="NAT_SF"/>
    <property type="match status" value="1"/>
</dbReference>
<dbReference type="InterPro" id="IPR000182">
    <property type="entry name" value="GNAT_dom"/>
</dbReference>
<dbReference type="Proteomes" id="UP000825886">
    <property type="component" value="Chromosome"/>
</dbReference>
<sequence length="155" mass="17102">MDIHDLHDNPARIAGVAALLYAEWSAFPRWSSTPAIESAIRQRGVATTRAFSLGMFAHDGHAVATASIIRYELDDCPEREYWLGEVVTAPSQRGKGLATALVNACVARCQQQGIEMLYLYTPDKHALYARMGWQPLEQRHVAGESVTVMCLSLGK</sequence>
<dbReference type="PROSITE" id="PS51186">
    <property type="entry name" value="GNAT"/>
    <property type="match status" value="1"/>
</dbReference>
<proteinExistence type="predicted"/>
<dbReference type="RefSeq" id="WP_222160286.1">
    <property type="nucleotide sequence ID" value="NZ_CP081864.1"/>
</dbReference>